<dbReference type="PANTHER" id="PTHR43103:SF5">
    <property type="entry name" value="4-EPIMERASE, PUTATIVE (AFU_ORTHOLOGUE AFUA_7G00360)-RELATED"/>
    <property type="match status" value="1"/>
</dbReference>
<accession>A0A1I1MCM4</accession>
<dbReference type="Proteomes" id="UP000199207">
    <property type="component" value="Unassembled WGS sequence"/>
</dbReference>
<proteinExistence type="inferred from homology"/>
<evidence type="ECO:0000313" key="7">
    <source>
        <dbReference type="Proteomes" id="UP000199207"/>
    </source>
</evidence>
<gene>
    <name evidence="6" type="ORF">SAMN05421773_106101</name>
</gene>
<comment type="similarity">
    <text evidence="1">Belongs to the NAD(P)-dependent epimerase/dehydratase family.</text>
</comment>
<dbReference type="CDD" id="cd08946">
    <property type="entry name" value="SDR_e"/>
    <property type="match status" value="1"/>
</dbReference>
<dbReference type="EMBL" id="FOLM01000006">
    <property type="protein sequence ID" value="SFC80393.1"/>
    <property type="molecule type" value="Genomic_DNA"/>
</dbReference>
<dbReference type="GO" id="GO:0016491">
    <property type="term" value="F:oxidoreductase activity"/>
    <property type="evidence" value="ECO:0007669"/>
    <property type="project" value="UniProtKB-KW"/>
</dbReference>
<protein>
    <submittedName>
        <fullName evidence="6">Uronate dehydrogenase</fullName>
    </submittedName>
</protein>
<dbReference type="SUPFAM" id="SSF51735">
    <property type="entry name" value="NAD(P)-binding Rossmann-fold domains"/>
    <property type="match status" value="1"/>
</dbReference>
<keyword evidence="3" id="KW-0520">NAD</keyword>
<dbReference type="InterPro" id="IPR036291">
    <property type="entry name" value="NAD(P)-bd_dom_sf"/>
</dbReference>
<dbReference type="InterPro" id="IPR001509">
    <property type="entry name" value="Epimerase_deHydtase"/>
</dbReference>
<feature type="region of interest" description="Disordered" evidence="4">
    <location>
        <begin position="255"/>
        <end position="275"/>
    </location>
</feature>
<name>A0A1I1MCM4_9ACTN</name>
<evidence type="ECO:0000259" key="5">
    <source>
        <dbReference type="Pfam" id="PF01370"/>
    </source>
</evidence>
<sequence>MSSPGTVLLTGAAGRVGTMLRERLPGYGYRLRLLDRVPLPSPVPGEDALVADLHDTEALRRAVRGTDAVVHLAALPAEDTFDAILRTNIVGTYHVYEAARAEGILRVVYASSVHATGFAAVPAPDEPRTPVSCPHRPDTYYGLSKCFGEDLAQLYWDRAGIETVSLRIGSCADEPPPYERSLSTWLSPGDCARLVHAALTAPEVGHTVVYGASANTRGWFDLGPARALGYEPRDDAERYAERILADPAARATDHDRAWLGGPFTTGPGPWPPAAG</sequence>
<organism evidence="6 7">
    <name type="scientific">Streptomyces aidingensis</name>
    <dbReference type="NCBI Taxonomy" id="910347"/>
    <lineage>
        <taxon>Bacteria</taxon>
        <taxon>Bacillati</taxon>
        <taxon>Actinomycetota</taxon>
        <taxon>Actinomycetes</taxon>
        <taxon>Kitasatosporales</taxon>
        <taxon>Streptomycetaceae</taxon>
        <taxon>Streptomyces</taxon>
    </lineage>
</organism>
<dbReference type="Gene3D" id="3.40.50.720">
    <property type="entry name" value="NAD(P)-binding Rossmann-like Domain"/>
    <property type="match status" value="1"/>
</dbReference>
<evidence type="ECO:0000256" key="2">
    <source>
        <dbReference type="ARBA" id="ARBA00023002"/>
    </source>
</evidence>
<evidence type="ECO:0000256" key="1">
    <source>
        <dbReference type="ARBA" id="ARBA00007637"/>
    </source>
</evidence>
<dbReference type="RefSeq" id="WP_093838991.1">
    <property type="nucleotide sequence ID" value="NZ_FOLM01000006.1"/>
</dbReference>
<dbReference type="STRING" id="910347.SAMN05421773_106101"/>
<dbReference type="PANTHER" id="PTHR43103">
    <property type="entry name" value="NUCLEOSIDE-DIPHOSPHATE-SUGAR EPIMERASE"/>
    <property type="match status" value="1"/>
</dbReference>
<keyword evidence="7" id="KW-1185">Reference proteome</keyword>
<dbReference type="Pfam" id="PF01370">
    <property type="entry name" value="Epimerase"/>
    <property type="match status" value="1"/>
</dbReference>
<keyword evidence="2" id="KW-0560">Oxidoreductase</keyword>
<evidence type="ECO:0000256" key="4">
    <source>
        <dbReference type="SAM" id="MobiDB-lite"/>
    </source>
</evidence>
<feature type="domain" description="NAD-dependent epimerase/dehydratase" evidence="5">
    <location>
        <begin position="7"/>
        <end position="169"/>
    </location>
</feature>
<evidence type="ECO:0000256" key="3">
    <source>
        <dbReference type="ARBA" id="ARBA00023027"/>
    </source>
</evidence>
<evidence type="ECO:0000313" key="6">
    <source>
        <dbReference type="EMBL" id="SFC80393.1"/>
    </source>
</evidence>
<reference evidence="6 7" key="1">
    <citation type="submission" date="2016-10" db="EMBL/GenBank/DDBJ databases">
        <authorList>
            <person name="de Groot N.N."/>
        </authorList>
    </citation>
    <scope>NUCLEOTIDE SEQUENCE [LARGE SCALE GENOMIC DNA]</scope>
    <source>
        <strain evidence="6 7">CGMCC 4.5739</strain>
    </source>
</reference>
<dbReference type="OrthoDB" id="8770295at2"/>
<dbReference type="AlphaFoldDB" id="A0A1I1MCM4"/>